<dbReference type="Proteomes" id="UP001576780">
    <property type="component" value="Unassembled WGS sequence"/>
</dbReference>
<gene>
    <name evidence="1" type="ORF">ACE1CA_07665</name>
</gene>
<keyword evidence="2" id="KW-1185">Reference proteome</keyword>
<name>A0ABV4WH44_9CYAN</name>
<dbReference type="EMBL" id="JBHFNT010000067">
    <property type="protein sequence ID" value="MFB2834397.1"/>
    <property type="molecule type" value="Genomic_DNA"/>
</dbReference>
<proteinExistence type="predicted"/>
<dbReference type="GO" id="GO:0008233">
    <property type="term" value="F:peptidase activity"/>
    <property type="evidence" value="ECO:0007669"/>
    <property type="project" value="UniProtKB-KW"/>
</dbReference>
<keyword evidence="1" id="KW-0378">Hydrolase</keyword>
<evidence type="ECO:0000313" key="1">
    <source>
        <dbReference type="EMBL" id="MFB2834397.1"/>
    </source>
</evidence>
<accession>A0ABV4WH44</accession>
<dbReference type="RefSeq" id="WP_413276831.1">
    <property type="nucleotide sequence ID" value="NZ_JBHFNT010000067.1"/>
</dbReference>
<dbReference type="GO" id="GO:0006508">
    <property type="term" value="P:proteolysis"/>
    <property type="evidence" value="ECO:0007669"/>
    <property type="project" value="UniProtKB-KW"/>
</dbReference>
<protein>
    <submittedName>
        <fullName evidence="1">Aspartyl protease</fullName>
    </submittedName>
</protein>
<organism evidence="1 2">
    <name type="scientific">Floridaenema evergladense BLCC-F167</name>
    <dbReference type="NCBI Taxonomy" id="3153639"/>
    <lineage>
        <taxon>Bacteria</taxon>
        <taxon>Bacillati</taxon>
        <taxon>Cyanobacteriota</taxon>
        <taxon>Cyanophyceae</taxon>
        <taxon>Oscillatoriophycideae</taxon>
        <taxon>Aerosakkonematales</taxon>
        <taxon>Aerosakkonemataceae</taxon>
        <taxon>Floridanema</taxon>
        <taxon>Floridanema evergladense</taxon>
    </lineage>
</organism>
<sequence>MISGEFNSNGELIFEIGLIAADGDIITVNALLDTGFTGWLAIDTQDAESLGWIFANQKETMKTARGNAQFNLYAGFVIFDGE</sequence>
<keyword evidence="1" id="KW-0645">Protease</keyword>
<evidence type="ECO:0000313" key="2">
    <source>
        <dbReference type="Proteomes" id="UP001576780"/>
    </source>
</evidence>
<comment type="caution">
    <text evidence="1">The sequence shown here is derived from an EMBL/GenBank/DDBJ whole genome shotgun (WGS) entry which is preliminary data.</text>
</comment>
<reference evidence="1 2" key="1">
    <citation type="submission" date="2024-09" db="EMBL/GenBank/DDBJ databases">
        <title>Floridaenema gen nov. (Aerosakkonemataceae, Aerosakkonematales ord. nov., Cyanobacteria) from benthic tropical and subtropical fresh waters, with the description of four new species.</title>
        <authorList>
            <person name="Moretto J.A."/>
            <person name="Berthold D.E."/>
            <person name="Lefler F.W."/>
            <person name="Huang I.-S."/>
            <person name="Laughinghouse H. IV."/>
        </authorList>
    </citation>
    <scope>NUCLEOTIDE SEQUENCE [LARGE SCALE GENOMIC DNA]</scope>
    <source>
        <strain evidence="1 2">BLCC-F167</strain>
    </source>
</reference>